<dbReference type="AlphaFoldDB" id="A0A0B6Y3H8"/>
<feature type="non-terminal residue" evidence="10">
    <location>
        <position position="89"/>
    </location>
</feature>
<proteinExistence type="inferred from homology"/>
<evidence type="ECO:0000256" key="5">
    <source>
        <dbReference type="ARBA" id="ARBA00022692"/>
    </source>
</evidence>
<comment type="subcellular location">
    <subcellularLocation>
        <location evidence="1">Golgi apparatus membrane</location>
        <topology evidence="1">Single-pass type II membrane protein</topology>
    </subcellularLocation>
</comment>
<dbReference type="GO" id="GO:0000139">
    <property type="term" value="C:Golgi membrane"/>
    <property type="evidence" value="ECO:0007669"/>
    <property type="project" value="UniProtKB-SubCell"/>
</dbReference>
<gene>
    <name evidence="10" type="primary">ORF11407</name>
</gene>
<evidence type="ECO:0000256" key="2">
    <source>
        <dbReference type="ARBA" id="ARBA00008661"/>
    </source>
</evidence>
<evidence type="ECO:0000313" key="10">
    <source>
        <dbReference type="EMBL" id="CEK50679.1"/>
    </source>
</evidence>
<accession>A0A0B6Y3H8</accession>
<evidence type="ECO:0000256" key="9">
    <source>
        <dbReference type="ARBA" id="ARBA00023136"/>
    </source>
</evidence>
<evidence type="ECO:0000256" key="3">
    <source>
        <dbReference type="ARBA" id="ARBA00022676"/>
    </source>
</evidence>
<evidence type="ECO:0000256" key="6">
    <source>
        <dbReference type="ARBA" id="ARBA00022968"/>
    </source>
</evidence>
<keyword evidence="8" id="KW-0333">Golgi apparatus</keyword>
<name>A0A0B6Y3H8_9EUPU</name>
<evidence type="ECO:0000256" key="8">
    <source>
        <dbReference type="ARBA" id="ARBA00023034"/>
    </source>
</evidence>
<evidence type="ECO:0000256" key="1">
    <source>
        <dbReference type="ARBA" id="ARBA00004323"/>
    </source>
</evidence>
<organism evidence="10">
    <name type="scientific">Arion vulgaris</name>
    <dbReference type="NCBI Taxonomy" id="1028688"/>
    <lineage>
        <taxon>Eukaryota</taxon>
        <taxon>Metazoa</taxon>
        <taxon>Spiralia</taxon>
        <taxon>Lophotrochozoa</taxon>
        <taxon>Mollusca</taxon>
        <taxon>Gastropoda</taxon>
        <taxon>Heterobranchia</taxon>
        <taxon>Euthyneura</taxon>
        <taxon>Panpulmonata</taxon>
        <taxon>Eupulmonata</taxon>
        <taxon>Stylommatophora</taxon>
        <taxon>Helicina</taxon>
        <taxon>Arionoidea</taxon>
        <taxon>Arionidae</taxon>
        <taxon>Arion</taxon>
    </lineage>
</organism>
<evidence type="ECO:0000256" key="4">
    <source>
        <dbReference type="ARBA" id="ARBA00022679"/>
    </source>
</evidence>
<keyword evidence="5" id="KW-0812">Transmembrane</keyword>
<evidence type="ECO:0000256" key="7">
    <source>
        <dbReference type="ARBA" id="ARBA00022989"/>
    </source>
</evidence>
<sequence>LVSMLHALRKKSEDYKDFIMGDSTYRVTDKYIKNEIDNYYTSYSEYQGALFLMYLQGPVYGFPGSTALPLYHVSMRTKLFWREDVYITG</sequence>
<keyword evidence="7" id="KW-1133">Transmembrane helix</keyword>
<reference evidence="10" key="1">
    <citation type="submission" date="2014-12" db="EMBL/GenBank/DDBJ databases">
        <title>Insight into the proteome of Arion vulgaris.</title>
        <authorList>
            <person name="Aradska J."/>
            <person name="Bulat T."/>
            <person name="Smidak R."/>
            <person name="Sarate P."/>
            <person name="Gangsoo J."/>
            <person name="Sialana F."/>
            <person name="Bilban M."/>
            <person name="Lubec G."/>
        </authorList>
    </citation>
    <scope>NUCLEOTIDE SEQUENCE</scope>
    <source>
        <tissue evidence="10">Skin</tissue>
    </source>
</reference>
<dbReference type="GO" id="GO:0016758">
    <property type="term" value="F:hexosyltransferase activity"/>
    <property type="evidence" value="ECO:0007669"/>
    <property type="project" value="InterPro"/>
</dbReference>
<keyword evidence="9" id="KW-0472">Membrane</keyword>
<dbReference type="InterPro" id="IPR002659">
    <property type="entry name" value="Glyco_trans_31"/>
</dbReference>
<dbReference type="Pfam" id="PF01762">
    <property type="entry name" value="Galactosyl_T"/>
    <property type="match status" value="1"/>
</dbReference>
<feature type="non-terminal residue" evidence="10">
    <location>
        <position position="1"/>
    </location>
</feature>
<dbReference type="EMBL" id="HACG01003814">
    <property type="protein sequence ID" value="CEK50679.1"/>
    <property type="molecule type" value="Transcribed_RNA"/>
</dbReference>
<comment type="similarity">
    <text evidence="2">Belongs to the glycosyltransferase 31 family.</text>
</comment>
<keyword evidence="3" id="KW-0328">Glycosyltransferase</keyword>
<protein>
    <submittedName>
        <fullName evidence="10">Uncharacterized protein</fullName>
    </submittedName>
</protein>
<keyword evidence="6" id="KW-0735">Signal-anchor</keyword>
<keyword evidence="4" id="KW-0808">Transferase</keyword>